<dbReference type="Proteomes" id="UP001642409">
    <property type="component" value="Unassembled WGS sequence"/>
</dbReference>
<keyword evidence="3" id="KW-1185">Reference proteome</keyword>
<evidence type="ECO:0000313" key="3">
    <source>
        <dbReference type="Proteomes" id="UP001642409"/>
    </source>
</evidence>
<dbReference type="AlphaFoldDB" id="A0AA86UEB5"/>
<protein>
    <submittedName>
        <fullName evidence="2">Hypothetical_protein</fullName>
    </submittedName>
</protein>
<dbReference type="EMBL" id="CATOUU010000782">
    <property type="protein sequence ID" value="CAI9947772.1"/>
    <property type="molecule type" value="Genomic_DNA"/>
</dbReference>
<organism evidence="1">
    <name type="scientific">Hexamita inflata</name>
    <dbReference type="NCBI Taxonomy" id="28002"/>
    <lineage>
        <taxon>Eukaryota</taxon>
        <taxon>Metamonada</taxon>
        <taxon>Diplomonadida</taxon>
        <taxon>Hexamitidae</taxon>
        <taxon>Hexamitinae</taxon>
        <taxon>Hexamita</taxon>
    </lineage>
</organism>
<proteinExistence type="predicted"/>
<reference evidence="1" key="1">
    <citation type="submission" date="2023-06" db="EMBL/GenBank/DDBJ databases">
        <authorList>
            <person name="Kurt Z."/>
        </authorList>
    </citation>
    <scope>NUCLEOTIDE SEQUENCE</scope>
</reference>
<reference evidence="2 3" key="2">
    <citation type="submission" date="2024-07" db="EMBL/GenBank/DDBJ databases">
        <authorList>
            <person name="Akdeniz Z."/>
        </authorList>
    </citation>
    <scope>NUCLEOTIDE SEQUENCE [LARGE SCALE GENOMIC DNA]</scope>
</reference>
<sequence>MQNVLTGVVLQGDFVGGQKAAKLRIETIYTYYSKYEESISPKIKVQFDQQLFQDFVVDLYIWKLNARIIKLHYITMNVSRLRAQEINCFSHKSSFRTIYQTENSI</sequence>
<accession>A0AA86UEB5</accession>
<gene>
    <name evidence="1" type="ORF">HINF_LOCUS35417</name>
    <name evidence="2" type="ORF">HINF_LOCUS39772</name>
</gene>
<dbReference type="EMBL" id="CAXDID020000155">
    <property type="protein sequence ID" value="CAL6042817.1"/>
    <property type="molecule type" value="Genomic_DNA"/>
</dbReference>
<name>A0AA86UEB5_9EUKA</name>
<evidence type="ECO:0000313" key="1">
    <source>
        <dbReference type="EMBL" id="CAI9947772.1"/>
    </source>
</evidence>
<comment type="caution">
    <text evidence="1">The sequence shown here is derived from an EMBL/GenBank/DDBJ whole genome shotgun (WGS) entry which is preliminary data.</text>
</comment>
<evidence type="ECO:0000313" key="2">
    <source>
        <dbReference type="EMBL" id="CAL6042817.1"/>
    </source>
</evidence>